<proteinExistence type="predicted"/>
<feature type="domain" description="Glycosyltransferase subfamily 4-like N-terminal" evidence="3">
    <location>
        <begin position="26"/>
        <end position="174"/>
    </location>
</feature>
<dbReference type="Gene3D" id="3.40.50.2000">
    <property type="entry name" value="Glycogen Phosphorylase B"/>
    <property type="match status" value="2"/>
</dbReference>
<reference evidence="4 5" key="1">
    <citation type="submission" date="2018-07" db="EMBL/GenBank/DDBJ databases">
        <title>Genomic Encyclopedia of Type Strains, Phase IV (KMG-IV): sequencing the most valuable type-strain genomes for metagenomic binning, comparative biology and taxonomic classification.</title>
        <authorList>
            <person name="Goeker M."/>
        </authorList>
    </citation>
    <scope>NUCLEOTIDE SEQUENCE [LARGE SCALE GENOMIC DNA]</scope>
    <source>
        <strain evidence="4 5">DSM 21634</strain>
    </source>
</reference>
<accession>A0A368XE49</accession>
<dbReference type="InterPro" id="IPR050194">
    <property type="entry name" value="Glycosyltransferase_grp1"/>
</dbReference>
<dbReference type="Pfam" id="PF13439">
    <property type="entry name" value="Glyco_transf_4"/>
    <property type="match status" value="1"/>
</dbReference>
<evidence type="ECO:0000259" key="2">
    <source>
        <dbReference type="Pfam" id="PF00534"/>
    </source>
</evidence>
<dbReference type="InterPro" id="IPR001296">
    <property type="entry name" value="Glyco_trans_1"/>
</dbReference>
<organism evidence="4 5">
    <name type="scientific">Pseudorhodoferax soli</name>
    <dbReference type="NCBI Taxonomy" id="545864"/>
    <lineage>
        <taxon>Bacteria</taxon>
        <taxon>Pseudomonadati</taxon>
        <taxon>Pseudomonadota</taxon>
        <taxon>Betaproteobacteria</taxon>
        <taxon>Burkholderiales</taxon>
        <taxon>Comamonadaceae</taxon>
    </lineage>
</organism>
<evidence type="ECO:0000313" key="4">
    <source>
        <dbReference type="EMBL" id="RCW64737.1"/>
    </source>
</evidence>
<evidence type="ECO:0000313" key="5">
    <source>
        <dbReference type="Proteomes" id="UP000252884"/>
    </source>
</evidence>
<feature type="region of interest" description="Disordered" evidence="1">
    <location>
        <begin position="401"/>
        <end position="426"/>
    </location>
</feature>
<dbReference type="EMBL" id="QPJK01000014">
    <property type="protein sequence ID" value="RCW64737.1"/>
    <property type="molecule type" value="Genomic_DNA"/>
</dbReference>
<dbReference type="AlphaFoldDB" id="A0A368XE49"/>
<dbReference type="RefSeq" id="WP_114472113.1">
    <property type="nucleotide sequence ID" value="NZ_QPJK01000014.1"/>
</dbReference>
<comment type="caution">
    <text evidence="4">The sequence shown here is derived from an EMBL/GenBank/DDBJ whole genome shotgun (WGS) entry which is preliminary data.</text>
</comment>
<dbReference type="InterPro" id="IPR028098">
    <property type="entry name" value="Glyco_trans_4-like_N"/>
</dbReference>
<feature type="compositionally biased region" description="Basic and acidic residues" evidence="1">
    <location>
        <begin position="416"/>
        <end position="426"/>
    </location>
</feature>
<protein>
    <submittedName>
        <fullName evidence="4">Glycosyltransferase involved in cell wall biosynthesis</fullName>
    </submittedName>
</protein>
<dbReference type="SUPFAM" id="SSF53756">
    <property type="entry name" value="UDP-Glycosyltransferase/glycogen phosphorylase"/>
    <property type="match status" value="1"/>
</dbReference>
<dbReference type="Proteomes" id="UP000252884">
    <property type="component" value="Unassembled WGS sequence"/>
</dbReference>
<keyword evidence="4" id="KW-0808">Transferase</keyword>
<name>A0A368XE49_9BURK</name>
<sequence>MTVHATVPPGSAPRVRVLEVMGNAIVGGMESTVLRLVERLPRARFHTTVLAPFASPCTERLRALDVEVIIAPMPQDMVWSSVQLAIAAIAACRIDVLHAHLGNAHVLAGLAGRLAGRPVLGTVHARQVTPLELEAHRAFGTHLHMVCQHSYLHALGMGAMPSHLHCVPNGVDTELFRPAGPAGPSAAGLRASLGIGVQVPLVGFVGRLSPEKGPELFVRCAQRVHDAQPQAHFVLVGEGPLRDAVQARIDGLGLAAHVHLAGLREDMPALYPEFDVLVSSSLTEAMPLAVMEAMACGVPVAATRVGGVADLVVEDWTGLLAEPGDIEGLARLVAALVADPQRRREMGRHSRQRMVEHFSLAASVDATAALLQGLAAHAGPAAAPGQLVDTPMLPGRAACLSSRARGRADGTAGELGGERSGEKDSG</sequence>
<keyword evidence="5" id="KW-1185">Reference proteome</keyword>
<dbReference type="PANTHER" id="PTHR45947:SF3">
    <property type="entry name" value="SULFOQUINOVOSYL TRANSFERASE SQD2"/>
    <property type="match status" value="1"/>
</dbReference>
<dbReference type="OrthoDB" id="9775208at2"/>
<evidence type="ECO:0000259" key="3">
    <source>
        <dbReference type="Pfam" id="PF13439"/>
    </source>
</evidence>
<dbReference type="Pfam" id="PF00534">
    <property type="entry name" value="Glycos_transf_1"/>
    <property type="match status" value="1"/>
</dbReference>
<evidence type="ECO:0000256" key="1">
    <source>
        <dbReference type="SAM" id="MobiDB-lite"/>
    </source>
</evidence>
<dbReference type="PANTHER" id="PTHR45947">
    <property type="entry name" value="SULFOQUINOVOSYL TRANSFERASE SQD2"/>
    <property type="match status" value="1"/>
</dbReference>
<feature type="domain" description="Glycosyl transferase family 1" evidence="2">
    <location>
        <begin position="190"/>
        <end position="353"/>
    </location>
</feature>
<gene>
    <name evidence="4" type="ORF">DES41_11449</name>
</gene>
<dbReference type="GO" id="GO:0016758">
    <property type="term" value="F:hexosyltransferase activity"/>
    <property type="evidence" value="ECO:0007669"/>
    <property type="project" value="TreeGrafter"/>
</dbReference>